<name>A0A3B0SIF2_9ZZZZ</name>
<dbReference type="InterPro" id="IPR001119">
    <property type="entry name" value="SLH_dom"/>
</dbReference>
<evidence type="ECO:0000259" key="1">
    <source>
        <dbReference type="PROSITE" id="PS51272"/>
    </source>
</evidence>
<dbReference type="EMBL" id="UOEK01000273">
    <property type="protein sequence ID" value="VAW03953.1"/>
    <property type="molecule type" value="Genomic_DNA"/>
</dbReference>
<proteinExistence type="predicted"/>
<dbReference type="SUPFAM" id="SSF55166">
    <property type="entry name" value="Hedgehog/DD-peptidase"/>
    <property type="match status" value="1"/>
</dbReference>
<evidence type="ECO:0000313" key="2">
    <source>
        <dbReference type="EMBL" id="VAW03953.1"/>
    </source>
</evidence>
<feature type="domain" description="SLH" evidence="1">
    <location>
        <begin position="307"/>
        <end position="373"/>
    </location>
</feature>
<dbReference type="CDD" id="cd14852">
    <property type="entry name" value="LD-carboxypeptidase"/>
    <property type="match status" value="1"/>
</dbReference>
<dbReference type="InterPro" id="IPR058193">
    <property type="entry name" value="VanY/YodJ_core_dom"/>
</dbReference>
<reference evidence="2" key="1">
    <citation type="submission" date="2018-06" db="EMBL/GenBank/DDBJ databases">
        <authorList>
            <person name="Zhirakovskaya E."/>
        </authorList>
    </citation>
    <scope>NUCLEOTIDE SEQUENCE</scope>
</reference>
<dbReference type="Pfam" id="PF02557">
    <property type="entry name" value="VanY"/>
    <property type="match status" value="1"/>
</dbReference>
<dbReference type="InterPro" id="IPR003709">
    <property type="entry name" value="VanY-like_core_dom"/>
</dbReference>
<organism evidence="2">
    <name type="scientific">hydrothermal vent metagenome</name>
    <dbReference type="NCBI Taxonomy" id="652676"/>
    <lineage>
        <taxon>unclassified sequences</taxon>
        <taxon>metagenomes</taxon>
        <taxon>ecological metagenomes</taxon>
    </lineage>
</organism>
<dbReference type="Gene3D" id="3.30.1380.10">
    <property type="match status" value="1"/>
</dbReference>
<dbReference type="GO" id="GO:0008233">
    <property type="term" value="F:peptidase activity"/>
    <property type="evidence" value="ECO:0007669"/>
    <property type="project" value="InterPro"/>
</dbReference>
<feature type="domain" description="SLH" evidence="1">
    <location>
        <begin position="374"/>
        <end position="427"/>
    </location>
</feature>
<protein>
    <recommendedName>
        <fullName evidence="1">SLH domain-containing protein</fullName>
    </recommendedName>
</protein>
<gene>
    <name evidence="2" type="ORF">MNBD_ACTINO02-1698</name>
</gene>
<dbReference type="InterPro" id="IPR009045">
    <property type="entry name" value="Zn_M74/Hedgehog-like"/>
</dbReference>
<dbReference type="InterPro" id="IPR052179">
    <property type="entry name" value="DD-CPase-like"/>
</dbReference>
<dbReference type="Pfam" id="PF00395">
    <property type="entry name" value="SLH"/>
    <property type="match status" value="2"/>
</dbReference>
<feature type="domain" description="SLH" evidence="1">
    <location>
        <begin position="246"/>
        <end position="306"/>
    </location>
</feature>
<accession>A0A3B0SIF2</accession>
<dbReference type="GO" id="GO:0006508">
    <property type="term" value="P:proteolysis"/>
    <property type="evidence" value="ECO:0007669"/>
    <property type="project" value="InterPro"/>
</dbReference>
<dbReference type="PANTHER" id="PTHR34385:SF1">
    <property type="entry name" value="PEPTIDOGLYCAN L-ALANYL-D-GLUTAMATE ENDOPEPTIDASE CWLK"/>
    <property type="match status" value="1"/>
</dbReference>
<dbReference type="PROSITE" id="PS51272">
    <property type="entry name" value="SLH"/>
    <property type="match status" value="3"/>
</dbReference>
<sequence>MGSGRTTVTRGEWTRAVTIALTISLLTAPVSAAQDTADLPTFTGDEFNQLFTEADLDNLAPIGPAPSITGDSVIDERIRSVGEDRGYVRRPLPAGALTTVDGLPIQPDAAEAWRDLKAAAQQAGHTLGLRSAYRSHATQRIILLRRLTSYSTAAIDYRLRTVATPGYSKHHTGYAIDITQPGYSLFEFKNSPAYSWLAADNYENAKRYGWIPSYPPDASRQGPEPEAWEFTFVGVDNIRCFGFSASPDDRFCDDTESPFLDDIEWLAAVGITKGCNAQGDRFCPDDPVTRAQMAALIHRALPDLPRGLPTSFTDDDGSMFEADIEWLAATGVTRGCNPPANTEFCPNDPVTRAQMAAFLTRALDLPDATISNPFIDDDGSIFEADIARLAAASITRGCNPPANDRFCPNTVVTRAQMAAFLHRALDA</sequence>
<dbReference type="PANTHER" id="PTHR34385">
    <property type="entry name" value="D-ALANYL-D-ALANINE CARBOXYPEPTIDASE"/>
    <property type="match status" value="1"/>
</dbReference>
<dbReference type="AlphaFoldDB" id="A0A3B0SIF2"/>